<feature type="DNA-binding region" description="H-T-H motif" evidence="4">
    <location>
        <begin position="31"/>
        <end position="50"/>
    </location>
</feature>
<dbReference type="GO" id="GO:0000976">
    <property type="term" value="F:transcription cis-regulatory region binding"/>
    <property type="evidence" value="ECO:0007669"/>
    <property type="project" value="TreeGrafter"/>
</dbReference>
<keyword evidence="1" id="KW-0805">Transcription regulation</keyword>
<dbReference type="InterPro" id="IPR009057">
    <property type="entry name" value="Homeodomain-like_sf"/>
</dbReference>
<accession>A0A2I0SAP4</accession>
<evidence type="ECO:0000256" key="3">
    <source>
        <dbReference type="ARBA" id="ARBA00023163"/>
    </source>
</evidence>
<keyword evidence="7" id="KW-1185">Reference proteome</keyword>
<dbReference type="InterPro" id="IPR036271">
    <property type="entry name" value="Tet_transcr_reg_TetR-rel_C_sf"/>
</dbReference>
<dbReference type="OrthoDB" id="3237195at2"/>
<dbReference type="PANTHER" id="PTHR30055">
    <property type="entry name" value="HTH-TYPE TRANSCRIPTIONAL REGULATOR RUTR"/>
    <property type="match status" value="1"/>
</dbReference>
<protein>
    <recommendedName>
        <fullName evidence="5">HTH tetR-type domain-containing protein</fullName>
    </recommendedName>
</protein>
<organism evidence="6 7">
    <name type="scientific">Streptomyces populi</name>
    <dbReference type="NCBI Taxonomy" id="2058924"/>
    <lineage>
        <taxon>Bacteria</taxon>
        <taxon>Bacillati</taxon>
        <taxon>Actinomycetota</taxon>
        <taxon>Actinomycetes</taxon>
        <taxon>Kitasatosporales</taxon>
        <taxon>Streptomycetaceae</taxon>
        <taxon>Streptomyces</taxon>
    </lineage>
</organism>
<dbReference type="InterPro" id="IPR001647">
    <property type="entry name" value="HTH_TetR"/>
</dbReference>
<dbReference type="PROSITE" id="PS50977">
    <property type="entry name" value="HTH_TETR_2"/>
    <property type="match status" value="1"/>
</dbReference>
<evidence type="ECO:0000259" key="5">
    <source>
        <dbReference type="PROSITE" id="PS50977"/>
    </source>
</evidence>
<dbReference type="Gene3D" id="1.10.357.10">
    <property type="entry name" value="Tetracycline Repressor, domain 2"/>
    <property type="match status" value="1"/>
</dbReference>
<dbReference type="PROSITE" id="PS01081">
    <property type="entry name" value="HTH_TETR_1"/>
    <property type="match status" value="1"/>
</dbReference>
<evidence type="ECO:0000313" key="7">
    <source>
        <dbReference type="Proteomes" id="UP000236178"/>
    </source>
</evidence>
<sequence>MVKQERAARTRQALVRAAAEAFAEEGFVHASLGAISKRAGVSNGALYFHFANKRMLAEAVEAEAAETLRRITEAAWAAQGNSLQRVVDASHELMGVLARDIVVRSGFELAADMARRTESPLRRQWRHWVEDVLRGAERGGALAEGMSWRDGAGVIVAATTGFEVLGGSDAGWLSRQNITRFWEVLLPCLADRQGLESLVCAG</sequence>
<dbReference type="Proteomes" id="UP000236178">
    <property type="component" value="Unassembled WGS sequence"/>
</dbReference>
<dbReference type="NCBIfam" id="NF041196">
    <property type="entry name" value="ScbR_bind_reg"/>
    <property type="match status" value="1"/>
</dbReference>
<comment type="caution">
    <text evidence="6">The sequence shown here is derived from an EMBL/GenBank/DDBJ whole genome shotgun (WGS) entry which is preliminary data.</text>
</comment>
<reference evidence="6 7" key="1">
    <citation type="submission" date="2017-12" db="EMBL/GenBank/DDBJ databases">
        <title>Streptomyces populusis sp. nov., a novel endophytic actinobacterium isolated from stems of Populus adenopoda Maxim.</title>
        <authorList>
            <person name="Wang Z."/>
        </authorList>
    </citation>
    <scope>NUCLEOTIDE SEQUENCE [LARGE SCALE GENOMIC DNA]</scope>
    <source>
        <strain evidence="6 7">A249</strain>
    </source>
</reference>
<gene>
    <name evidence="6" type="ORF">CW362_42815</name>
</gene>
<dbReference type="GO" id="GO:0003700">
    <property type="term" value="F:DNA-binding transcription factor activity"/>
    <property type="evidence" value="ECO:0007669"/>
    <property type="project" value="TreeGrafter"/>
</dbReference>
<evidence type="ECO:0000256" key="2">
    <source>
        <dbReference type="ARBA" id="ARBA00023125"/>
    </source>
</evidence>
<evidence type="ECO:0000313" key="6">
    <source>
        <dbReference type="EMBL" id="PKT67011.1"/>
    </source>
</evidence>
<dbReference type="SUPFAM" id="SSF48498">
    <property type="entry name" value="Tetracyclin repressor-like, C-terminal domain"/>
    <property type="match status" value="1"/>
</dbReference>
<dbReference type="AlphaFoldDB" id="A0A2I0SAP4"/>
<evidence type="ECO:0000256" key="4">
    <source>
        <dbReference type="PROSITE-ProRule" id="PRU00335"/>
    </source>
</evidence>
<name>A0A2I0SAP4_9ACTN</name>
<dbReference type="PRINTS" id="PR00455">
    <property type="entry name" value="HTHTETR"/>
</dbReference>
<dbReference type="EMBL" id="PJOS01000260">
    <property type="protein sequence ID" value="PKT67011.1"/>
    <property type="molecule type" value="Genomic_DNA"/>
</dbReference>
<dbReference type="PANTHER" id="PTHR30055:SF234">
    <property type="entry name" value="HTH-TYPE TRANSCRIPTIONAL REGULATOR BETI"/>
    <property type="match status" value="1"/>
</dbReference>
<dbReference type="InterPro" id="IPR050109">
    <property type="entry name" value="HTH-type_TetR-like_transc_reg"/>
</dbReference>
<dbReference type="InterPro" id="IPR023772">
    <property type="entry name" value="DNA-bd_HTH_TetR-type_CS"/>
</dbReference>
<feature type="non-terminal residue" evidence="6">
    <location>
        <position position="202"/>
    </location>
</feature>
<dbReference type="Pfam" id="PF00440">
    <property type="entry name" value="TetR_N"/>
    <property type="match status" value="1"/>
</dbReference>
<dbReference type="RefSeq" id="WP_103554957.1">
    <property type="nucleotide sequence ID" value="NZ_KZ627097.1"/>
</dbReference>
<proteinExistence type="predicted"/>
<keyword evidence="2 4" id="KW-0238">DNA-binding</keyword>
<dbReference type="SUPFAM" id="SSF46689">
    <property type="entry name" value="Homeodomain-like"/>
    <property type="match status" value="1"/>
</dbReference>
<feature type="domain" description="HTH tetR-type" evidence="5">
    <location>
        <begin position="8"/>
        <end position="68"/>
    </location>
</feature>
<keyword evidence="3" id="KW-0804">Transcription</keyword>
<evidence type="ECO:0000256" key="1">
    <source>
        <dbReference type="ARBA" id="ARBA00023015"/>
    </source>
</evidence>
<dbReference type="InterPro" id="IPR047923">
    <property type="entry name" value="ArpA-like"/>
</dbReference>